<keyword evidence="1" id="KW-0472">Membrane</keyword>
<dbReference type="EMBL" id="CAEZTY010000072">
    <property type="protein sequence ID" value="CAB4594157.1"/>
    <property type="molecule type" value="Genomic_DNA"/>
</dbReference>
<evidence type="ECO:0000313" key="10">
    <source>
        <dbReference type="EMBL" id="CAB4993235.1"/>
    </source>
</evidence>
<evidence type="ECO:0000313" key="5">
    <source>
        <dbReference type="EMBL" id="CAB4622755.1"/>
    </source>
</evidence>
<keyword evidence="1" id="KW-0812">Transmembrane</keyword>
<name>A0A6J6APW7_9ZZZZ</name>
<evidence type="ECO:0000313" key="6">
    <source>
        <dbReference type="EMBL" id="CAB4699663.1"/>
    </source>
</evidence>
<organism evidence="3">
    <name type="scientific">freshwater metagenome</name>
    <dbReference type="NCBI Taxonomy" id="449393"/>
    <lineage>
        <taxon>unclassified sequences</taxon>
        <taxon>metagenomes</taxon>
        <taxon>ecological metagenomes</taxon>
    </lineage>
</organism>
<dbReference type="EMBL" id="CAEZVC010000049">
    <property type="protein sequence ID" value="CAB4622755.1"/>
    <property type="molecule type" value="Genomic_DNA"/>
</dbReference>
<evidence type="ECO:0000313" key="7">
    <source>
        <dbReference type="EMBL" id="CAB4782103.1"/>
    </source>
</evidence>
<feature type="transmembrane region" description="Helical" evidence="1">
    <location>
        <begin position="17"/>
        <end position="40"/>
    </location>
</feature>
<dbReference type="EMBL" id="CAFBNJ010000038">
    <property type="protein sequence ID" value="CAB4952212.1"/>
    <property type="molecule type" value="Genomic_DNA"/>
</dbReference>
<dbReference type="EMBL" id="CAEZXY010000012">
    <property type="protein sequence ID" value="CAB4699663.1"/>
    <property type="molecule type" value="Genomic_DNA"/>
</dbReference>
<evidence type="ECO:0000313" key="9">
    <source>
        <dbReference type="EMBL" id="CAB4952212.1"/>
    </source>
</evidence>
<dbReference type="EMBL" id="CAFBRD010000074">
    <property type="protein sequence ID" value="CAB5077952.1"/>
    <property type="molecule type" value="Genomic_DNA"/>
</dbReference>
<dbReference type="EMBL" id="CAESAL010000017">
    <property type="protein sequence ID" value="CAB4337541.1"/>
    <property type="molecule type" value="Genomic_DNA"/>
</dbReference>
<evidence type="ECO:0000256" key="1">
    <source>
        <dbReference type="SAM" id="Phobius"/>
    </source>
</evidence>
<evidence type="ECO:0000313" key="3">
    <source>
        <dbReference type="EMBL" id="CAB4372585.1"/>
    </source>
</evidence>
<reference evidence="3" key="1">
    <citation type="submission" date="2020-05" db="EMBL/GenBank/DDBJ databases">
        <authorList>
            <person name="Chiriac C."/>
            <person name="Salcher M."/>
            <person name="Ghai R."/>
            <person name="Kavagutti S V."/>
        </authorList>
    </citation>
    <scope>NUCLEOTIDE SEQUENCE</scope>
</reference>
<gene>
    <name evidence="4" type="ORF">UFOPK1762_01512</name>
    <name evidence="5" type="ORF">UFOPK1906_00918</name>
    <name evidence="6" type="ORF">UFOPK2624_00467</name>
    <name evidence="7" type="ORF">UFOPK2969_00165</name>
    <name evidence="8" type="ORF">UFOPK3010_00770</name>
    <name evidence="2" type="ORF">UFOPK3331_00701</name>
    <name evidence="9" type="ORF">UFOPK3785_00908</name>
    <name evidence="10" type="ORF">UFOPK3927_01425</name>
    <name evidence="3" type="ORF">UFOPK4201_01629</name>
    <name evidence="11" type="ORF">UFOPK4371_01259</name>
</gene>
<feature type="transmembrane region" description="Helical" evidence="1">
    <location>
        <begin position="131"/>
        <end position="152"/>
    </location>
</feature>
<evidence type="ECO:0000313" key="2">
    <source>
        <dbReference type="EMBL" id="CAB4337541.1"/>
    </source>
</evidence>
<feature type="transmembrane region" description="Helical" evidence="1">
    <location>
        <begin position="99"/>
        <end position="119"/>
    </location>
</feature>
<keyword evidence="1" id="KW-1133">Transmembrane helix</keyword>
<dbReference type="AlphaFoldDB" id="A0A6J6APW7"/>
<dbReference type="EMBL" id="CAFBOK010000186">
    <property type="protein sequence ID" value="CAB4993235.1"/>
    <property type="molecule type" value="Genomic_DNA"/>
</dbReference>
<dbReference type="EMBL" id="CAFAAD010000007">
    <property type="protein sequence ID" value="CAB4782103.1"/>
    <property type="molecule type" value="Genomic_DNA"/>
</dbReference>
<sequence length="159" mass="16849">MNILAAVNPTDATGYRIVLLIHILAVIIGFAPLWLTPVLVRLTANGDKAAADGLEVSILRFSLPGIGLAGILGFGLAAMSKADGAPEAMFKMSQTWISIAAVLWIVLLAVLFFVARPAIKAFRDGNAAARGRIMMATGIGHLILVVMLYLMIFKPGYTA</sequence>
<evidence type="ECO:0000313" key="8">
    <source>
        <dbReference type="EMBL" id="CAB4804212.1"/>
    </source>
</evidence>
<evidence type="ECO:0000313" key="11">
    <source>
        <dbReference type="EMBL" id="CAB5077952.1"/>
    </source>
</evidence>
<dbReference type="EMBL" id="CAEUNJ010000085">
    <property type="protein sequence ID" value="CAB4372585.1"/>
    <property type="molecule type" value="Genomic_DNA"/>
</dbReference>
<accession>A0A6J6APW7</accession>
<feature type="transmembrane region" description="Helical" evidence="1">
    <location>
        <begin position="61"/>
        <end position="79"/>
    </location>
</feature>
<evidence type="ECO:0000313" key="4">
    <source>
        <dbReference type="EMBL" id="CAB4594157.1"/>
    </source>
</evidence>
<dbReference type="EMBL" id="CAFAAM010000087">
    <property type="protein sequence ID" value="CAB4804212.1"/>
    <property type="molecule type" value="Genomic_DNA"/>
</dbReference>
<proteinExistence type="predicted"/>
<protein>
    <submittedName>
        <fullName evidence="3">Unannotated protein</fullName>
    </submittedName>
</protein>